<dbReference type="EMBL" id="FXZI01000002">
    <property type="protein sequence ID" value="SMX76775.1"/>
    <property type="molecule type" value="Genomic_DNA"/>
</dbReference>
<evidence type="ECO:0000313" key="7">
    <source>
        <dbReference type="Proteomes" id="UP000234300"/>
    </source>
</evidence>
<evidence type="ECO:0000256" key="1">
    <source>
        <dbReference type="SAM" id="MobiDB-lite"/>
    </source>
</evidence>
<evidence type="ECO:0000313" key="9">
    <source>
        <dbReference type="Proteomes" id="UP000234525"/>
    </source>
</evidence>
<evidence type="ECO:0000256" key="2">
    <source>
        <dbReference type="SAM" id="Phobius"/>
    </source>
</evidence>
<feature type="compositionally biased region" description="Basic and acidic residues" evidence="1">
    <location>
        <begin position="212"/>
        <end position="228"/>
    </location>
</feature>
<dbReference type="AlphaFoldDB" id="A0A2H1INI0"/>
<feature type="domain" description="DUF1707" evidence="3">
    <location>
        <begin position="42"/>
        <end position="93"/>
    </location>
</feature>
<gene>
    <name evidence="5" type="ORF">BAUR9175_00642</name>
    <name evidence="4" type="ORF">BAURA63_00072</name>
    <name evidence="6" type="ORF">BAURA86_00768</name>
</gene>
<keyword evidence="9" id="KW-1185">Reference proteome</keyword>
<keyword evidence="2" id="KW-0472">Membrane</keyword>
<name>A0A2H1INI0_BREAU</name>
<evidence type="ECO:0000313" key="4">
    <source>
        <dbReference type="EMBL" id="SMX62576.1"/>
    </source>
</evidence>
<evidence type="ECO:0000313" key="5">
    <source>
        <dbReference type="EMBL" id="SMX67951.1"/>
    </source>
</evidence>
<keyword evidence="2" id="KW-0812">Transmembrane</keyword>
<feature type="compositionally biased region" description="Basic residues" evidence="1">
    <location>
        <begin position="268"/>
        <end position="280"/>
    </location>
</feature>
<dbReference type="Proteomes" id="UP000234327">
    <property type="component" value="Unassembled WGS sequence"/>
</dbReference>
<sequence>MTGSICSILVQGSYLGGVTVRVMNASPLWSRFSADPRAYRQVRASDADRAVVTDVLSEAYALGQIDAEEFDERSEAANRLKTLGEVPELVQDLIIAEAGEVEPGELDDSARAQALARLDGDRVPITPEQIDAAAQKYYRDRVRNALLGMFAGPAGITLAIWAFTSFASGGLIFFWPIFIILPMLFGAISQISNKESLIRNRKRELTKRARAHLGDAEAKRELEERRNDGDDDEDPEDTFGHGLQPPHPLAPPFSPGRDSPHDEMRRRREERRRRRRNPWD</sequence>
<dbReference type="Proteomes" id="UP000234300">
    <property type="component" value="Unassembled WGS sequence"/>
</dbReference>
<keyword evidence="2" id="KW-1133">Transmembrane helix</keyword>
<dbReference type="Pfam" id="PF08044">
    <property type="entry name" value="DUF1707"/>
    <property type="match status" value="1"/>
</dbReference>
<proteinExistence type="predicted"/>
<dbReference type="EMBL" id="FXYZ01000001">
    <property type="protein sequence ID" value="SMX62576.1"/>
    <property type="molecule type" value="Genomic_DNA"/>
</dbReference>
<feature type="region of interest" description="Disordered" evidence="1">
    <location>
        <begin position="209"/>
        <end position="280"/>
    </location>
</feature>
<reference evidence="7 8" key="1">
    <citation type="submission" date="2017-03" db="EMBL/GenBank/DDBJ databases">
        <authorList>
            <person name="Afonso C.L."/>
            <person name="Miller P.J."/>
            <person name="Scott M.A."/>
            <person name="Spackman E."/>
            <person name="Goraichik I."/>
            <person name="Dimitrov K.M."/>
            <person name="Suarez D.L."/>
            <person name="Swayne D.E."/>
        </authorList>
    </citation>
    <scope>NUCLEOTIDE SEQUENCE [LARGE SCALE GENOMIC DNA]</scope>
    <source>
        <strain evidence="4">6</strain>
        <strain evidence="8">6(3)</strain>
        <strain evidence="6">8</strain>
        <strain evidence="7">8(6)</strain>
        <strain evidence="5">ATCC 9175</strain>
    </source>
</reference>
<reference evidence="9" key="2">
    <citation type="submission" date="2017-03" db="EMBL/GenBank/DDBJ databases">
        <authorList>
            <person name="Monnet C."/>
        </authorList>
    </citation>
    <scope>NUCLEOTIDE SEQUENCE [LARGE SCALE GENOMIC DNA]</scope>
    <source>
        <strain evidence="9">ATCC 9175</strain>
    </source>
</reference>
<dbReference type="EMBL" id="FXZB01000003">
    <property type="protein sequence ID" value="SMX67951.1"/>
    <property type="molecule type" value="Genomic_DNA"/>
</dbReference>
<organism evidence="6 7">
    <name type="scientific">Brevibacterium aurantiacum</name>
    <dbReference type="NCBI Taxonomy" id="273384"/>
    <lineage>
        <taxon>Bacteria</taxon>
        <taxon>Bacillati</taxon>
        <taxon>Actinomycetota</taxon>
        <taxon>Actinomycetes</taxon>
        <taxon>Micrococcales</taxon>
        <taxon>Brevibacteriaceae</taxon>
        <taxon>Brevibacterium</taxon>
    </lineage>
</organism>
<dbReference type="Proteomes" id="UP000234525">
    <property type="component" value="Unassembled WGS sequence"/>
</dbReference>
<accession>A0A2H1INI0</accession>
<evidence type="ECO:0000313" key="6">
    <source>
        <dbReference type="EMBL" id="SMX76775.1"/>
    </source>
</evidence>
<feature type="transmembrane region" description="Helical" evidence="2">
    <location>
        <begin position="145"/>
        <end position="166"/>
    </location>
</feature>
<feature type="compositionally biased region" description="Basic and acidic residues" evidence="1">
    <location>
        <begin position="258"/>
        <end position="267"/>
    </location>
</feature>
<dbReference type="InterPro" id="IPR012551">
    <property type="entry name" value="DUF1707_SHOCT-like"/>
</dbReference>
<evidence type="ECO:0000259" key="3">
    <source>
        <dbReference type="Pfam" id="PF08044"/>
    </source>
</evidence>
<feature type="compositionally biased region" description="Pro residues" evidence="1">
    <location>
        <begin position="245"/>
        <end position="254"/>
    </location>
</feature>
<feature type="transmembrane region" description="Helical" evidence="2">
    <location>
        <begin position="172"/>
        <end position="193"/>
    </location>
</feature>
<evidence type="ECO:0000313" key="8">
    <source>
        <dbReference type="Proteomes" id="UP000234327"/>
    </source>
</evidence>
<protein>
    <recommendedName>
        <fullName evidence="3">DUF1707 domain-containing protein</fullName>
    </recommendedName>
</protein>